<dbReference type="InterPro" id="IPR037841">
    <property type="entry name" value="SET_SETD1A/B"/>
</dbReference>
<dbReference type="GO" id="GO:0032259">
    <property type="term" value="P:methylation"/>
    <property type="evidence" value="ECO:0007669"/>
    <property type="project" value="UniProtKB-KW"/>
</dbReference>
<feature type="compositionally biased region" description="Low complexity" evidence="14">
    <location>
        <begin position="852"/>
        <end position="887"/>
    </location>
</feature>
<accession>A0A2A6BQV4</accession>
<dbReference type="InterPro" id="IPR024657">
    <property type="entry name" value="COMPASS_Set1_N-SET"/>
</dbReference>
<dbReference type="SUPFAM" id="SSF54928">
    <property type="entry name" value="RNA-binding domain, RBD"/>
    <property type="match status" value="1"/>
</dbReference>
<comment type="catalytic activity">
    <reaction evidence="11">
        <text>L-lysyl(4)-[histone H3] + 3 S-adenosyl-L-methionine = N(6),N(6),N(6)-trimethyl-L-lysyl(4)-[histone H3] + 3 S-adenosyl-L-homocysteine + 3 H(+)</text>
        <dbReference type="Rhea" id="RHEA:60260"/>
        <dbReference type="Rhea" id="RHEA-COMP:15537"/>
        <dbReference type="Rhea" id="RHEA-COMP:15547"/>
        <dbReference type="ChEBI" id="CHEBI:15378"/>
        <dbReference type="ChEBI" id="CHEBI:29969"/>
        <dbReference type="ChEBI" id="CHEBI:57856"/>
        <dbReference type="ChEBI" id="CHEBI:59789"/>
        <dbReference type="ChEBI" id="CHEBI:61961"/>
        <dbReference type="EC" id="2.1.1.354"/>
    </reaction>
</comment>
<reference evidence="16" key="1">
    <citation type="journal article" date="2008" name="Nat. Genet.">
        <title>The Pristionchus pacificus genome provides a unique perspective on nematode lifestyle and parasitism.</title>
        <authorList>
            <person name="Dieterich C."/>
            <person name="Clifton S.W."/>
            <person name="Schuster L.N."/>
            <person name="Chinwalla A."/>
            <person name="Delehaunty K."/>
            <person name="Dinkelacker I."/>
            <person name="Fulton L."/>
            <person name="Fulton R."/>
            <person name="Godfrey J."/>
            <person name="Minx P."/>
            <person name="Mitreva M."/>
            <person name="Roeseler W."/>
            <person name="Tian H."/>
            <person name="Witte H."/>
            <person name="Yang S.P."/>
            <person name="Wilson R.K."/>
            <person name="Sommer R.J."/>
        </authorList>
    </citation>
    <scope>NUCLEOTIDE SEQUENCE [LARGE SCALE GENOMIC DNA]</scope>
    <source>
        <strain evidence="16">PS312</strain>
    </source>
</reference>
<keyword evidence="16" id="KW-1185">Reference proteome</keyword>
<keyword evidence="3" id="KW-0489">Methyltransferase</keyword>
<feature type="region of interest" description="Disordered" evidence="14">
    <location>
        <begin position="930"/>
        <end position="1017"/>
    </location>
</feature>
<dbReference type="CDD" id="cd19169">
    <property type="entry name" value="SET_SETD1"/>
    <property type="match status" value="1"/>
</dbReference>
<feature type="compositionally biased region" description="Acidic residues" evidence="14">
    <location>
        <begin position="965"/>
        <end position="977"/>
    </location>
</feature>
<dbReference type="Gene3D" id="2.170.270.10">
    <property type="entry name" value="SET domain"/>
    <property type="match status" value="1"/>
</dbReference>
<dbReference type="GO" id="GO:0048188">
    <property type="term" value="C:Set1C/COMPASS complex"/>
    <property type="evidence" value="ECO:0000318"/>
    <property type="project" value="GO_Central"/>
</dbReference>
<dbReference type="PANTHER" id="PTHR45814:SF2">
    <property type="entry name" value="HISTONE-LYSINE N-METHYLTRANSFERASE SETD1"/>
    <property type="match status" value="1"/>
</dbReference>
<evidence type="ECO:0000256" key="4">
    <source>
        <dbReference type="ARBA" id="ARBA00022679"/>
    </source>
</evidence>
<keyword evidence="4" id="KW-0808">Transferase</keyword>
<evidence type="ECO:0000256" key="2">
    <source>
        <dbReference type="ARBA" id="ARBA00012182"/>
    </source>
</evidence>
<feature type="compositionally biased region" description="Low complexity" evidence="14">
    <location>
        <begin position="1209"/>
        <end position="1218"/>
    </location>
</feature>
<dbReference type="InterPro" id="IPR012677">
    <property type="entry name" value="Nucleotide-bd_a/b_plait_sf"/>
</dbReference>
<feature type="region of interest" description="Disordered" evidence="14">
    <location>
        <begin position="1"/>
        <end position="62"/>
    </location>
</feature>
<dbReference type="EnsemblMetazoa" id="PPA00927.1">
    <property type="protein sequence ID" value="PPA00927.1"/>
    <property type="gene ID" value="WBGene00090481"/>
</dbReference>
<name>A0A2A6BQV4_PRIPA</name>
<keyword evidence="7" id="KW-0694">RNA-binding</keyword>
<dbReference type="InterPro" id="IPR000504">
    <property type="entry name" value="RRM_dom"/>
</dbReference>
<dbReference type="Proteomes" id="UP000005239">
    <property type="component" value="Unassembled WGS sequence"/>
</dbReference>
<feature type="compositionally biased region" description="Basic and acidic residues" evidence="14">
    <location>
        <begin position="996"/>
        <end position="1017"/>
    </location>
</feature>
<keyword evidence="10" id="KW-0539">Nucleus</keyword>
<feature type="compositionally biased region" description="Basic and acidic residues" evidence="14">
    <location>
        <begin position="1277"/>
        <end position="1286"/>
    </location>
</feature>
<dbReference type="InterPro" id="IPR003616">
    <property type="entry name" value="Post-SET_dom"/>
</dbReference>
<feature type="compositionally biased region" description="Basic and acidic residues" evidence="14">
    <location>
        <begin position="934"/>
        <end position="944"/>
    </location>
</feature>
<dbReference type="SMART" id="SM01291">
    <property type="entry name" value="N-SET"/>
    <property type="match status" value="1"/>
</dbReference>
<feature type="compositionally biased region" description="Basic and acidic residues" evidence="14">
    <location>
        <begin position="482"/>
        <end position="501"/>
    </location>
</feature>
<dbReference type="GO" id="GO:0003723">
    <property type="term" value="F:RNA binding"/>
    <property type="evidence" value="ECO:0007669"/>
    <property type="project" value="UniProtKB-KW"/>
</dbReference>
<organism evidence="15 16">
    <name type="scientific">Pristionchus pacificus</name>
    <name type="common">Parasitic nematode worm</name>
    <dbReference type="NCBI Taxonomy" id="54126"/>
    <lineage>
        <taxon>Eukaryota</taxon>
        <taxon>Metazoa</taxon>
        <taxon>Ecdysozoa</taxon>
        <taxon>Nematoda</taxon>
        <taxon>Chromadorea</taxon>
        <taxon>Rhabditida</taxon>
        <taxon>Rhabditina</taxon>
        <taxon>Diplogasteromorpha</taxon>
        <taxon>Diplogasteroidea</taxon>
        <taxon>Neodiplogasteridae</taxon>
        <taxon>Pristionchus</taxon>
    </lineage>
</organism>
<evidence type="ECO:0000256" key="12">
    <source>
        <dbReference type="ARBA" id="ARBA00047583"/>
    </source>
</evidence>
<feature type="compositionally biased region" description="Low complexity" evidence="14">
    <location>
        <begin position="1146"/>
        <end position="1165"/>
    </location>
</feature>
<evidence type="ECO:0000256" key="1">
    <source>
        <dbReference type="ARBA" id="ARBA00004123"/>
    </source>
</evidence>
<evidence type="ECO:0000256" key="3">
    <source>
        <dbReference type="ARBA" id="ARBA00022603"/>
    </source>
</evidence>
<evidence type="ECO:0000256" key="14">
    <source>
        <dbReference type="SAM" id="MobiDB-lite"/>
    </source>
</evidence>
<feature type="compositionally biased region" description="Acidic residues" evidence="14">
    <location>
        <begin position="1252"/>
        <end position="1261"/>
    </location>
</feature>
<feature type="compositionally biased region" description="Basic and acidic residues" evidence="14">
    <location>
        <begin position="1181"/>
        <end position="1196"/>
    </location>
</feature>
<dbReference type="Pfam" id="PF00856">
    <property type="entry name" value="SET"/>
    <property type="match status" value="1"/>
</dbReference>
<dbReference type="InterPro" id="IPR046341">
    <property type="entry name" value="SET_dom_sf"/>
</dbReference>
<feature type="compositionally biased region" description="Low complexity" evidence="14">
    <location>
        <begin position="673"/>
        <end position="696"/>
    </location>
</feature>
<comment type="catalytic activity">
    <reaction evidence="12">
        <text>N(6)-methyl-L-lysyl(4)-[histone H3] + S-adenosyl-L-methionine = N(6),N(6)-dimethyl-L-lysyl(4)-[histone H3] + S-adenosyl-L-homocysteine + H(+)</text>
        <dbReference type="Rhea" id="RHEA:60268"/>
        <dbReference type="Rhea" id="RHEA-COMP:15540"/>
        <dbReference type="Rhea" id="RHEA-COMP:15543"/>
        <dbReference type="ChEBI" id="CHEBI:15378"/>
        <dbReference type="ChEBI" id="CHEBI:57856"/>
        <dbReference type="ChEBI" id="CHEBI:59789"/>
        <dbReference type="ChEBI" id="CHEBI:61929"/>
        <dbReference type="ChEBI" id="CHEBI:61976"/>
    </reaction>
</comment>
<evidence type="ECO:0000256" key="10">
    <source>
        <dbReference type="ARBA" id="ARBA00023242"/>
    </source>
</evidence>
<evidence type="ECO:0000256" key="8">
    <source>
        <dbReference type="ARBA" id="ARBA00023015"/>
    </source>
</evidence>
<dbReference type="SMART" id="SM00508">
    <property type="entry name" value="PostSET"/>
    <property type="match status" value="1"/>
</dbReference>
<gene>
    <name evidence="15" type="primary">WBGene00090481</name>
</gene>
<feature type="compositionally biased region" description="Basic and acidic residues" evidence="14">
    <location>
        <begin position="658"/>
        <end position="667"/>
    </location>
</feature>
<feature type="compositionally biased region" description="Pro residues" evidence="14">
    <location>
        <begin position="1293"/>
        <end position="1304"/>
    </location>
</feature>
<feature type="compositionally biased region" description="Basic and acidic residues" evidence="14">
    <location>
        <begin position="1240"/>
        <end position="1251"/>
    </location>
</feature>
<evidence type="ECO:0000256" key="11">
    <source>
        <dbReference type="ARBA" id="ARBA00047571"/>
    </source>
</evidence>
<feature type="compositionally biased region" description="Low complexity" evidence="14">
    <location>
        <begin position="400"/>
        <end position="414"/>
    </location>
</feature>
<reference evidence="15" key="2">
    <citation type="submission" date="2022-06" db="UniProtKB">
        <authorList>
            <consortium name="EnsemblMetazoa"/>
        </authorList>
    </citation>
    <scope>IDENTIFICATION</scope>
    <source>
        <strain evidence="15">PS312</strain>
    </source>
</reference>
<feature type="compositionally biased region" description="Basic and acidic residues" evidence="14">
    <location>
        <begin position="1089"/>
        <end position="1099"/>
    </location>
</feature>
<dbReference type="Gene3D" id="3.30.70.330">
    <property type="match status" value="1"/>
</dbReference>
<dbReference type="InterPro" id="IPR044570">
    <property type="entry name" value="Set1-like"/>
</dbReference>
<feature type="compositionally biased region" description="Low complexity" evidence="14">
    <location>
        <begin position="510"/>
        <end position="519"/>
    </location>
</feature>
<dbReference type="PROSITE" id="PS50280">
    <property type="entry name" value="SET"/>
    <property type="match status" value="1"/>
</dbReference>
<feature type="compositionally biased region" description="Basic and acidic residues" evidence="14">
    <location>
        <begin position="532"/>
        <end position="635"/>
    </location>
</feature>
<feature type="region of interest" description="Disordered" evidence="14">
    <location>
        <begin position="1060"/>
        <end position="1109"/>
    </location>
</feature>
<dbReference type="PANTHER" id="PTHR45814">
    <property type="entry name" value="HISTONE-LYSINE N-METHYLTRANSFERASE SETD1"/>
    <property type="match status" value="1"/>
</dbReference>
<feature type="region of interest" description="Disordered" evidence="14">
    <location>
        <begin position="1126"/>
        <end position="1319"/>
    </location>
</feature>
<dbReference type="OrthoDB" id="308383at2759"/>
<keyword evidence="8" id="KW-0805">Transcription regulation</keyword>
<dbReference type="SMART" id="SM00317">
    <property type="entry name" value="SET"/>
    <property type="match status" value="1"/>
</dbReference>
<dbReference type="GO" id="GO:0042800">
    <property type="term" value="F:histone H3K4 methyltransferase activity"/>
    <property type="evidence" value="ECO:0000318"/>
    <property type="project" value="GO_Central"/>
</dbReference>
<proteinExistence type="predicted"/>
<evidence type="ECO:0000313" key="15">
    <source>
        <dbReference type="EnsemblMetazoa" id="PPA00927.1"/>
    </source>
</evidence>
<keyword evidence="9" id="KW-0804">Transcription</keyword>
<dbReference type="InterPro" id="IPR035979">
    <property type="entry name" value="RBD_domain_sf"/>
</dbReference>
<feature type="compositionally biased region" description="Basic and acidic residues" evidence="14">
    <location>
        <begin position="1060"/>
        <end position="1074"/>
    </location>
</feature>
<comment type="subcellular location">
    <subcellularLocation>
        <location evidence="1">Nucleus</location>
    </subcellularLocation>
</comment>
<evidence type="ECO:0000256" key="13">
    <source>
        <dbReference type="ARBA" id="ARBA00049129"/>
    </source>
</evidence>
<feature type="compositionally biased region" description="Basic and acidic residues" evidence="14">
    <location>
        <begin position="20"/>
        <end position="62"/>
    </location>
</feature>
<evidence type="ECO:0000313" key="16">
    <source>
        <dbReference type="Proteomes" id="UP000005239"/>
    </source>
</evidence>
<feature type="compositionally biased region" description="Low complexity" evidence="14">
    <location>
        <begin position="1305"/>
        <end position="1319"/>
    </location>
</feature>
<dbReference type="InterPro" id="IPR001214">
    <property type="entry name" value="SET_dom"/>
</dbReference>
<evidence type="ECO:0000256" key="5">
    <source>
        <dbReference type="ARBA" id="ARBA00022691"/>
    </source>
</evidence>
<feature type="region of interest" description="Disordered" evidence="14">
    <location>
        <begin position="400"/>
        <end position="712"/>
    </location>
</feature>
<accession>A0A8R1Y4W5</accession>
<sequence>MTSRNPHSDNSRPGPSWGQTDRKHQVQHLHYTEPPHSDRSFDGAKLRREQYQKPVIPEKKRSREAEIGRMVKYFEAGKAVKRREDMRNEFDNLRASLPVTKTKEFVEKKINKEVEESMVTVKIEETDWTEVKSLLDLLEDKDDMVVKKEIKMEQVKEVKKEVMIDGFKKLVTGSYAHHKKFRPSPTKEKTPSGPHPNEFTQNGYYLRLYKVVYDPTYMKTLKTKDFVRRYNGKCGEKYKQLDQAGAPTDPRTKYRRIVEKDLPIPNLIVDDQYTGIPPKREVTISNLNDNVNHDFLKKMASNHKLKPQEVHIFHHPETRKHLGMGLILFEKSKDARAFVDACDGQSVMGLAISCILDPFAAMLAAMHVKLTTLPLPPLGYLSGMSEHELSLRREKITGSAEAAAAPVEGAPAAAVEEEAQRDRSLSPMDTSNSPVYEGLPPPPPSAPPVPQQMYYDDAGTSSYKVVSPPPPYSELPPSNHGVFEERRSESHRRSLDPEGKPRRDKRRRASTSSSSSYSSTGEAHGSGGSSRHRTDGGVKKKREEYLKVKRYVSSERDSNGDKRILKEVKTVTYKRRTEQRTTIGEEKKRETPDSFDEEMKRRERSMSKGKRIAGEMRGKDDRLVRHRAEQRRNIDRTGWSTPSSDSDSGRGRGRKRAKEYTDDERRAPPPSDATPSTPLHSSISSCSATPSSASRRSGFHSAPIFDPTQPPPVIVPPVGLVLPATASRPSQHAPPPPPMMVLPPPPLPGGFIPPPEFFGIQSNAAMMCAASVAAGLAPPPPGMPPLPPPPPLPMMTPMTPMMGGGQTPSMMTPMYGGATPMAAYGSSVKKHPSTPYKSSSAMEEAVAAASSSSSSLSTLLSSPSMTSSSSGMARASSSSSLTAVGRSQGEKGMATPPTSSEGGSTPRAVTVAEKKEKANLDDRISQLFGLKKSKKEEDFKEMKHVASAPSISSLAAVEHQKSRDDDDMEIDDDDDMDVASSSSGERRGSMQMTTMRETKESEDERKRKEEAEIRRKEQMAEEITRECLGVLMMDLQQQIIRDLQRKLEATAWQVLGEWEKKQKNEGEEKKKQMIRDSLAAAAARQNSSPKKDPMEEMLAKKLMSPEGLSSGISKVFSAINIIKKKNITTDFSRDGTPMSSRDSRARSSTQSRSSSRSSSSSSVDSSSRRRDRSCESASTVDSDKNEEERGDTMRGRKEVRRRPNMRNIESSQEPSSDFSSDESDSDDREKENDSPDVDIMEVRDDEQKDIKEEEMDSDSSQEESAPSTSSAAVAARAAEEKVLKKEEEEEEAPPPPRVAPPPSVSAPMPQQQQQPISAADAARLAALLQAELLRQQPSMRPDAGGYDPIRYDHPYVRQLGVPVLNTRPTVYHHQQYRVPAVPNAAAAAARTAKAAADAAAACSLAQPLYPAASAAAGPAVQLKPAKKKIEGARVPHALLGLLPYDEPKKPKKERKQKSLQPMRTEEEELRIRDSFKCGMDAEDEKFLALALAELQLNGARPFGVPREIEFESRMRAYTPKELTKPGKAGRVDLYFEDKDLAGIVPHSTGCARTEGFYRLSQKQKIRIMRRPEAFQDRTEINERDEVVTRHQVQAQKEQRSMNRRLQTMVDSNPNSEFFKVNQLKYRKKMIKFARSRIHGWGLYALEPIAPDDMIVEYIGQKIRPIIADEREKAYERRGIGSSYLFRIDEDEVIDATRQGNFARFINHSCQPNCYAKVVTVDGDKRIVIYSKSLIQKGDEITYDYKFPLEENKIECLCGAPSCRGTLN</sequence>
<feature type="compositionally biased region" description="Basic and acidic residues" evidence="14">
    <location>
        <begin position="1"/>
        <end position="10"/>
    </location>
</feature>
<dbReference type="PROSITE" id="PS50868">
    <property type="entry name" value="POST_SET"/>
    <property type="match status" value="1"/>
</dbReference>
<dbReference type="FunFam" id="2.170.270.10:FF:000010">
    <property type="entry name" value="Histone-lysine N-methyltransferase"/>
    <property type="match status" value="1"/>
</dbReference>
<feature type="compositionally biased region" description="Low complexity" evidence="14">
    <location>
        <begin position="1262"/>
        <end position="1276"/>
    </location>
</feature>
<comment type="catalytic activity">
    <reaction evidence="13">
        <text>N(6),N(6)-dimethyl-L-lysyl(4)-[histone H3] + S-adenosyl-L-methionine = N(6),N(6),N(6)-trimethyl-L-lysyl(4)-[histone H3] + S-adenosyl-L-homocysteine + H(+)</text>
        <dbReference type="Rhea" id="RHEA:60272"/>
        <dbReference type="Rhea" id="RHEA-COMP:15537"/>
        <dbReference type="Rhea" id="RHEA-COMP:15540"/>
        <dbReference type="ChEBI" id="CHEBI:15378"/>
        <dbReference type="ChEBI" id="CHEBI:57856"/>
        <dbReference type="ChEBI" id="CHEBI:59789"/>
        <dbReference type="ChEBI" id="CHEBI:61961"/>
        <dbReference type="ChEBI" id="CHEBI:61976"/>
    </reaction>
</comment>
<feature type="compositionally biased region" description="Pro residues" evidence="14">
    <location>
        <begin position="439"/>
        <end position="450"/>
    </location>
</feature>
<evidence type="ECO:0000256" key="6">
    <source>
        <dbReference type="ARBA" id="ARBA00022853"/>
    </source>
</evidence>
<feature type="region of interest" description="Disordered" evidence="14">
    <location>
        <begin position="1441"/>
        <end position="1467"/>
    </location>
</feature>
<dbReference type="EC" id="2.1.1.354" evidence="2"/>
<keyword evidence="5" id="KW-0949">S-adenosyl-L-methionine</keyword>
<dbReference type="SUPFAM" id="SSF82199">
    <property type="entry name" value="SET domain"/>
    <property type="match status" value="1"/>
</dbReference>
<evidence type="ECO:0000256" key="9">
    <source>
        <dbReference type="ARBA" id="ARBA00023163"/>
    </source>
</evidence>
<feature type="region of interest" description="Disordered" evidence="14">
    <location>
        <begin position="178"/>
        <end position="198"/>
    </location>
</feature>
<dbReference type="GO" id="GO:0140999">
    <property type="term" value="F:histone H3K4 trimethyltransferase activity"/>
    <property type="evidence" value="ECO:0007669"/>
    <property type="project" value="UniProtKB-EC"/>
</dbReference>
<keyword evidence="6" id="KW-0156">Chromatin regulator</keyword>
<dbReference type="Pfam" id="PF00076">
    <property type="entry name" value="RRM_1"/>
    <property type="match status" value="1"/>
</dbReference>
<feature type="region of interest" description="Disordered" evidence="14">
    <location>
        <begin position="852"/>
        <end position="917"/>
    </location>
</feature>
<evidence type="ECO:0000256" key="7">
    <source>
        <dbReference type="ARBA" id="ARBA00022884"/>
    </source>
</evidence>
<protein>
    <recommendedName>
        <fullName evidence="2">[histone H3]-lysine(4) N-trimethyltransferase</fullName>
        <ecNumber evidence="2">2.1.1.354</ecNumber>
    </recommendedName>
</protein>